<dbReference type="InterPro" id="IPR038213">
    <property type="entry name" value="IFI6/IFI27-like_sf"/>
</dbReference>
<dbReference type="EMBL" id="JAESVG020000002">
    <property type="protein sequence ID" value="KAG8630678.1"/>
    <property type="molecule type" value="Genomic_DNA"/>
</dbReference>
<dbReference type="OrthoDB" id="440424at2759"/>
<protein>
    <submittedName>
        <fullName evidence="7">Uncharacterized protein</fullName>
    </submittedName>
</protein>
<evidence type="ECO:0000256" key="3">
    <source>
        <dbReference type="ARBA" id="ARBA00022692"/>
    </source>
</evidence>
<keyword evidence="4 6" id="KW-1133">Transmembrane helix</keyword>
<evidence type="ECO:0000256" key="1">
    <source>
        <dbReference type="ARBA" id="ARBA00004141"/>
    </source>
</evidence>
<gene>
    <name evidence="7" type="ORF">KVT40_002297</name>
</gene>
<dbReference type="GO" id="GO:0016020">
    <property type="term" value="C:membrane"/>
    <property type="evidence" value="ECO:0007669"/>
    <property type="project" value="UniProtKB-SubCell"/>
</dbReference>
<evidence type="ECO:0000256" key="2">
    <source>
        <dbReference type="ARBA" id="ARBA00007262"/>
    </source>
</evidence>
<keyword evidence="5 6" id="KW-0472">Membrane</keyword>
<keyword evidence="3 6" id="KW-0812">Transmembrane</keyword>
<evidence type="ECO:0000256" key="5">
    <source>
        <dbReference type="ARBA" id="ARBA00023136"/>
    </source>
</evidence>
<name>A0A8K0L9P3_9PEZI</name>
<dbReference type="PANTHER" id="PTHR16932:SF18">
    <property type="entry name" value="INTERFERON, ALPHA-INDUCIBLE PROTEIN 27-LIKE 2"/>
    <property type="match status" value="1"/>
</dbReference>
<feature type="transmembrane region" description="Helical" evidence="6">
    <location>
        <begin position="53"/>
        <end position="73"/>
    </location>
</feature>
<organism evidence="7 8">
    <name type="scientific">Elsinoe batatas</name>
    <dbReference type="NCBI Taxonomy" id="2601811"/>
    <lineage>
        <taxon>Eukaryota</taxon>
        <taxon>Fungi</taxon>
        <taxon>Dikarya</taxon>
        <taxon>Ascomycota</taxon>
        <taxon>Pezizomycotina</taxon>
        <taxon>Dothideomycetes</taxon>
        <taxon>Dothideomycetidae</taxon>
        <taxon>Myriangiales</taxon>
        <taxon>Elsinoaceae</taxon>
        <taxon>Elsinoe</taxon>
    </lineage>
</organism>
<dbReference type="Gene3D" id="6.10.110.10">
    <property type="match status" value="1"/>
</dbReference>
<evidence type="ECO:0000313" key="8">
    <source>
        <dbReference type="Proteomes" id="UP000809789"/>
    </source>
</evidence>
<proteinExistence type="inferred from homology"/>
<comment type="caution">
    <text evidence="7">The sequence shown here is derived from an EMBL/GenBank/DDBJ whole genome shotgun (WGS) entry which is preliminary data.</text>
</comment>
<evidence type="ECO:0000256" key="6">
    <source>
        <dbReference type="SAM" id="Phobius"/>
    </source>
</evidence>
<feature type="transmembrane region" description="Helical" evidence="6">
    <location>
        <begin position="121"/>
        <end position="147"/>
    </location>
</feature>
<sequence length="151" mass="14453">MPQSSSDIMRGALAVTSEYIPAGVVSQARLLITEQVPKAAESIIISAKQNPGAAAGVAVAATGFSVLVAPAIVSAPALLMSGFGSTGVVAGTAAATTQSTLGNVAAGSVFATLQSAGAGGFGLAAINGAIQIGGGLIAMLGFGITFCTSKV</sequence>
<keyword evidence="8" id="KW-1185">Reference proteome</keyword>
<dbReference type="Proteomes" id="UP000809789">
    <property type="component" value="Unassembled WGS sequence"/>
</dbReference>
<accession>A0A8K0L9P3</accession>
<reference evidence="7" key="1">
    <citation type="submission" date="2021-07" db="EMBL/GenBank/DDBJ databases">
        <title>Elsinoe batatas strain:CRI-CJ2 Genome sequencing and assembly.</title>
        <authorList>
            <person name="Huang L."/>
        </authorList>
    </citation>
    <scope>NUCLEOTIDE SEQUENCE</scope>
    <source>
        <strain evidence="7">CRI-CJ2</strain>
    </source>
</reference>
<comment type="similarity">
    <text evidence="2">Belongs to the IFI6/IFI27 family.</text>
</comment>
<dbReference type="PANTHER" id="PTHR16932">
    <property type="entry name" value="INTERFERON ALPHA-INDUCIBLE PROTEIN 27"/>
    <property type="match status" value="1"/>
</dbReference>
<dbReference type="Pfam" id="PF06140">
    <property type="entry name" value="Ifi-6-16"/>
    <property type="match status" value="1"/>
</dbReference>
<dbReference type="AlphaFoldDB" id="A0A8K0L9P3"/>
<evidence type="ECO:0000256" key="4">
    <source>
        <dbReference type="ARBA" id="ARBA00022989"/>
    </source>
</evidence>
<evidence type="ECO:0000313" key="7">
    <source>
        <dbReference type="EMBL" id="KAG8630678.1"/>
    </source>
</evidence>
<comment type="subcellular location">
    <subcellularLocation>
        <location evidence="1">Membrane</location>
        <topology evidence="1">Multi-pass membrane protein</topology>
    </subcellularLocation>
</comment>
<dbReference type="InterPro" id="IPR009311">
    <property type="entry name" value="IFI6/IFI27-like"/>
</dbReference>